<proteinExistence type="predicted"/>
<sequence length="385" mass="41305">MTGVRFDRPLRILQVIEATLGGAGRNVIDLAEGMAARGHQVTLVWSAERADGPFLAGLRQLGGRVETVELSMRPDLHPGDRRDLAALRAIIAASGPLDVLHLHGSKAGLLGLLAARRQRIRARVYTPHGLATLDPDRGMIGRITAGLRERLLAARATRIIAVSEDERVHAREYLKIDRRRLERVANGIAPPEPVTRAQARTELGLPQDALVVGFVGRLVAEKGADRLPALAEAVRQMGLDPVWAVVGDGRDAGRIRAEAKRRGIDRMAWLGVQNGARAMAAFDLLVMPSRWQGLPYTLIEALHRRLPAVVMDAGGAREVHGTGQAGIVTPAGDVQAMAAAVAGLLADEPARRRMAEAAGGLAREYSVEAMVERTLGVYARALAQG</sequence>
<dbReference type="GO" id="GO:0016758">
    <property type="term" value="F:hexosyltransferase activity"/>
    <property type="evidence" value="ECO:0007669"/>
    <property type="project" value="TreeGrafter"/>
</dbReference>
<accession>A0A162L8J7</accession>
<feature type="domain" description="Glycosyltransferase subfamily 4-like N-terminal" evidence="2">
    <location>
        <begin position="21"/>
        <end position="188"/>
    </location>
</feature>
<dbReference type="RefSeq" id="WP_062763464.1">
    <property type="nucleotide sequence ID" value="NZ_CP121045.1"/>
</dbReference>
<evidence type="ECO:0000313" key="4">
    <source>
        <dbReference type="Proteomes" id="UP000075787"/>
    </source>
</evidence>
<evidence type="ECO:0000313" key="3">
    <source>
        <dbReference type="EMBL" id="KYO53767.1"/>
    </source>
</evidence>
<reference evidence="3 4" key="1">
    <citation type="submission" date="2015-12" db="EMBL/GenBank/DDBJ databases">
        <title>Genome sequence of Tistrella mobilis MCCC 1A02139.</title>
        <authorList>
            <person name="Lu L."/>
            <person name="Lai Q."/>
            <person name="Shao Z."/>
            <person name="Qian P."/>
        </authorList>
    </citation>
    <scope>NUCLEOTIDE SEQUENCE [LARGE SCALE GENOMIC DNA]</scope>
    <source>
        <strain evidence="3 4">MCCC 1A02139</strain>
    </source>
</reference>
<dbReference type="PANTHER" id="PTHR45947">
    <property type="entry name" value="SULFOQUINOVOSYL TRANSFERASE SQD2"/>
    <property type="match status" value="1"/>
</dbReference>
<organism evidence="3 4">
    <name type="scientific">Tistrella mobilis</name>
    <dbReference type="NCBI Taxonomy" id="171437"/>
    <lineage>
        <taxon>Bacteria</taxon>
        <taxon>Pseudomonadati</taxon>
        <taxon>Pseudomonadota</taxon>
        <taxon>Alphaproteobacteria</taxon>
        <taxon>Geminicoccales</taxon>
        <taxon>Geminicoccaceae</taxon>
        <taxon>Tistrella</taxon>
    </lineage>
</organism>
<dbReference type="Gene3D" id="3.40.50.2000">
    <property type="entry name" value="Glycogen Phosphorylase B"/>
    <property type="match status" value="2"/>
</dbReference>
<comment type="caution">
    <text evidence="3">The sequence shown here is derived from an EMBL/GenBank/DDBJ whole genome shotgun (WGS) entry which is preliminary data.</text>
</comment>
<evidence type="ECO:0000259" key="2">
    <source>
        <dbReference type="Pfam" id="PF13439"/>
    </source>
</evidence>
<dbReference type="EMBL" id="LPZR01000107">
    <property type="protein sequence ID" value="KYO53767.1"/>
    <property type="molecule type" value="Genomic_DNA"/>
</dbReference>
<dbReference type="InterPro" id="IPR028098">
    <property type="entry name" value="Glyco_trans_4-like_N"/>
</dbReference>
<feature type="domain" description="Glycosyl transferase family 1" evidence="1">
    <location>
        <begin position="198"/>
        <end position="358"/>
    </location>
</feature>
<protein>
    <recommendedName>
        <fullName evidence="5">Glycosyltransferase family 1 protein</fullName>
    </recommendedName>
</protein>
<dbReference type="InterPro" id="IPR001296">
    <property type="entry name" value="Glyco_trans_1"/>
</dbReference>
<name>A0A162L8J7_9PROT</name>
<evidence type="ECO:0008006" key="5">
    <source>
        <dbReference type="Google" id="ProtNLM"/>
    </source>
</evidence>
<gene>
    <name evidence="3" type="ORF">AUP44_26340</name>
</gene>
<dbReference type="Pfam" id="PF13439">
    <property type="entry name" value="Glyco_transf_4"/>
    <property type="match status" value="1"/>
</dbReference>
<dbReference type="PANTHER" id="PTHR45947:SF3">
    <property type="entry name" value="SULFOQUINOVOSYL TRANSFERASE SQD2"/>
    <property type="match status" value="1"/>
</dbReference>
<dbReference type="Pfam" id="PF00534">
    <property type="entry name" value="Glycos_transf_1"/>
    <property type="match status" value="1"/>
</dbReference>
<dbReference type="GeneID" id="97243334"/>
<dbReference type="CDD" id="cd03801">
    <property type="entry name" value="GT4_PimA-like"/>
    <property type="match status" value="1"/>
</dbReference>
<dbReference type="OrthoDB" id="7249056at2"/>
<dbReference type="AlphaFoldDB" id="A0A162L8J7"/>
<evidence type="ECO:0000259" key="1">
    <source>
        <dbReference type="Pfam" id="PF00534"/>
    </source>
</evidence>
<dbReference type="InterPro" id="IPR050194">
    <property type="entry name" value="Glycosyltransferase_grp1"/>
</dbReference>
<dbReference type="Proteomes" id="UP000075787">
    <property type="component" value="Unassembled WGS sequence"/>
</dbReference>
<dbReference type="SUPFAM" id="SSF53756">
    <property type="entry name" value="UDP-Glycosyltransferase/glycogen phosphorylase"/>
    <property type="match status" value="1"/>
</dbReference>